<evidence type="ECO:0000313" key="1">
    <source>
        <dbReference type="EMBL" id="PJE78822.1"/>
    </source>
</evidence>
<sequence>MYDPVVAITRQKRFTRTIHTHNTGNFALAINTPDIIVQSIVYRQEGEITMTDAYIESITDLLQRIRQTNAPHIDQSIITEMIECAHKASRLGANQFTEKLLENNNDILLANNLSLYPLAQVLLGIIQFHALNHDTHLIRPLITSLLNRLDEQNTPRTLH</sequence>
<accession>A0A2H9T6J4</accession>
<comment type="caution">
    <text evidence="1">The sequence shown here is derived from an EMBL/GenBank/DDBJ whole genome shotgun (WGS) entry which is preliminary data.</text>
</comment>
<dbReference type="EMBL" id="NSIT01000125">
    <property type="protein sequence ID" value="PJE78822.1"/>
    <property type="molecule type" value="Genomic_DNA"/>
</dbReference>
<protein>
    <submittedName>
        <fullName evidence="1">Uncharacterized protein</fullName>
    </submittedName>
</protein>
<name>A0A2H9T6J4_9ZZZZ</name>
<gene>
    <name evidence="1" type="ORF">CI610_02235</name>
</gene>
<reference evidence="1" key="1">
    <citation type="journal article" date="2017" name="Appl. Environ. Microbiol.">
        <title>Molecular characterization of an Endozoicomonas-like organism causing infection in king scallop Pecten maximus L.</title>
        <authorList>
            <person name="Cano I."/>
            <person name="van Aerle R."/>
            <person name="Ross S."/>
            <person name="Verner-Jeffreys D.W."/>
            <person name="Paley R.K."/>
            <person name="Rimmer G."/>
            <person name="Ryder D."/>
            <person name="Hooper P."/>
            <person name="Stone D."/>
            <person name="Feist S.W."/>
        </authorList>
    </citation>
    <scope>NUCLEOTIDE SEQUENCE</scope>
</reference>
<organism evidence="1">
    <name type="scientific">invertebrate metagenome</name>
    <dbReference type="NCBI Taxonomy" id="1711999"/>
    <lineage>
        <taxon>unclassified sequences</taxon>
        <taxon>metagenomes</taxon>
        <taxon>organismal metagenomes</taxon>
    </lineage>
</organism>
<proteinExistence type="predicted"/>
<dbReference type="AlphaFoldDB" id="A0A2H9T6J4"/>